<keyword evidence="1" id="KW-0732">Signal</keyword>
<dbReference type="Gene3D" id="2.40.160.10">
    <property type="entry name" value="Porin"/>
    <property type="match status" value="1"/>
</dbReference>
<dbReference type="SUPFAM" id="SSF56935">
    <property type="entry name" value="Porins"/>
    <property type="match status" value="1"/>
</dbReference>
<gene>
    <name evidence="2" type="ORF">Dace_1358</name>
</gene>
<name>Q1JYZ8_DESA6</name>
<evidence type="ECO:0000256" key="1">
    <source>
        <dbReference type="SAM" id="SignalP"/>
    </source>
</evidence>
<comment type="caution">
    <text evidence="2">The sequence shown here is derived from an EMBL/GenBank/DDBJ whole genome shotgun (WGS) entry which is preliminary data.</text>
</comment>
<feature type="signal peptide" evidence="1">
    <location>
        <begin position="1"/>
        <end position="21"/>
    </location>
</feature>
<accession>Q1JYZ8</accession>
<dbReference type="RefSeq" id="WP_006000838.1">
    <property type="nucleotide sequence ID" value="NZ_AAEW02000010.1"/>
</dbReference>
<reference evidence="2" key="2">
    <citation type="submission" date="2006-05" db="EMBL/GenBank/DDBJ databases">
        <title>Sequencing of the draft genome and assembly of Desulfuromonas acetoxidans DSM 684.</title>
        <authorList>
            <consortium name="US DOE Joint Genome Institute (JGI-PGF)"/>
            <person name="Copeland A."/>
            <person name="Lucas S."/>
            <person name="Lapidus A."/>
            <person name="Barry K."/>
            <person name="Detter J.C."/>
            <person name="Glavina del Rio T."/>
            <person name="Hammon N."/>
            <person name="Israni S."/>
            <person name="Dalin E."/>
            <person name="Tice H."/>
            <person name="Bruce D."/>
            <person name="Pitluck S."/>
            <person name="Richardson P."/>
        </authorList>
    </citation>
    <scope>NUCLEOTIDE SEQUENCE [LARGE SCALE GENOMIC DNA]</scope>
    <source>
        <strain evidence="2">DSM 684</strain>
    </source>
</reference>
<reference evidence="2" key="1">
    <citation type="submission" date="2006-05" db="EMBL/GenBank/DDBJ databases">
        <title>Annotation of the draft genome assembly of Desulfuromonas acetoxidans DSM 684.</title>
        <authorList>
            <consortium name="US DOE Joint Genome Institute (JGI-ORNL)"/>
            <person name="Larimer F."/>
            <person name="Land M."/>
            <person name="Hauser L."/>
        </authorList>
    </citation>
    <scope>NUCLEOTIDE SEQUENCE [LARGE SCALE GENOMIC DNA]</scope>
    <source>
        <strain evidence="2">DSM 684</strain>
    </source>
</reference>
<dbReference type="EMBL" id="AAEW02000010">
    <property type="protein sequence ID" value="EAT15496.1"/>
    <property type="molecule type" value="Genomic_DNA"/>
</dbReference>
<organism evidence="2 3">
    <name type="scientific">Desulfuromonas acetoxidans (strain DSM 684 / 11070)</name>
    <dbReference type="NCBI Taxonomy" id="281689"/>
    <lineage>
        <taxon>Bacteria</taxon>
        <taxon>Pseudomonadati</taxon>
        <taxon>Thermodesulfobacteriota</taxon>
        <taxon>Desulfuromonadia</taxon>
        <taxon>Desulfuromonadales</taxon>
        <taxon>Desulfuromonadaceae</taxon>
        <taxon>Desulfuromonas</taxon>
    </lineage>
</organism>
<protein>
    <recommendedName>
        <fullName evidence="4">Phosphate-selective porin O and P</fullName>
    </recommendedName>
</protein>
<feature type="chain" id="PRO_5004192308" description="Phosphate-selective porin O and P" evidence="1">
    <location>
        <begin position="22"/>
        <end position="405"/>
    </location>
</feature>
<dbReference type="AlphaFoldDB" id="Q1JYZ8"/>
<dbReference type="OrthoDB" id="197869at2"/>
<evidence type="ECO:0008006" key="4">
    <source>
        <dbReference type="Google" id="ProtNLM"/>
    </source>
</evidence>
<sequence>MHRLFFTTLCVLVLFTSMAHALDLGENIQLHGFASQGYINSHNNNFLAHSRSGSIKMSDIGLNLNWRPFQSLRIGAQGYYRNLGDYNENRIVLDWGVIDYHPLDFFGVRAGKVKMPLGLYNEVRDSQFLLPMVFLPQSIYDESRRDSNLAYIGVGVYGNIACGKFGDVDYHLFTGQTDVPDESQLEQNNVNSAMAIIERNNTLPGSKQNPLIPDSYESLDRESDDLYGGALVYNTPLGLRLSFTLFHSKASLYLNDSSQPAGSTLVHNRFVFSAEYSAEQWLIASEYSETDRTTTIFGSTSLDGPTQSWYVMVCYNPVESWTFSLLYDEFYRMKHDKHSDERPQAEPYTGWRKDIGAGVRYDINDWCNLKFEYHYVDGSAMQLSVINDAPKRYWSYFAARLSVVF</sequence>
<proteinExistence type="predicted"/>
<evidence type="ECO:0000313" key="3">
    <source>
        <dbReference type="Proteomes" id="UP000005695"/>
    </source>
</evidence>
<dbReference type="Proteomes" id="UP000005695">
    <property type="component" value="Unassembled WGS sequence"/>
</dbReference>
<dbReference type="InterPro" id="IPR023614">
    <property type="entry name" value="Porin_dom_sf"/>
</dbReference>
<keyword evidence="3" id="KW-1185">Reference proteome</keyword>
<evidence type="ECO:0000313" key="2">
    <source>
        <dbReference type="EMBL" id="EAT15496.1"/>
    </source>
</evidence>